<protein>
    <submittedName>
        <fullName evidence="1">Uncharacterized protein</fullName>
    </submittedName>
</protein>
<reference evidence="1" key="1">
    <citation type="journal article" date="2023" name="bioRxiv">
        <title>Improved chromosome-level genome assembly for marigold (Tagetes erecta).</title>
        <authorList>
            <person name="Jiang F."/>
            <person name="Yuan L."/>
            <person name="Wang S."/>
            <person name="Wang H."/>
            <person name="Xu D."/>
            <person name="Wang A."/>
            <person name="Fan W."/>
        </authorList>
    </citation>
    <scope>NUCLEOTIDE SEQUENCE</scope>
    <source>
        <strain evidence="1">WSJ</strain>
        <tissue evidence="1">Leaf</tissue>
    </source>
</reference>
<evidence type="ECO:0000313" key="2">
    <source>
        <dbReference type="Proteomes" id="UP001229421"/>
    </source>
</evidence>
<gene>
    <name evidence="1" type="ORF">QVD17_36140</name>
</gene>
<evidence type="ECO:0000313" key="1">
    <source>
        <dbReference type="EMBL" id="KAK1409613.1"/>
    </source>
</evidence>
<dbReference type="AlphaFoldDB" id="A0AAD8JTI8"/>
<comment type="caution">
    <text evidence="1">The sequence shown here is derived from an EMBL/GenBank/DDBJ whole genome shotgun (WGS) entry which is preliminary data.</text>
</comment>
<dbReference type="Proteomes" id="UP001229421">
    <property type="component" value="Unassembled WGS sequence"/>
</dbReference>
<sequence length="105" mass="12271">MLIIYRERLTLSFQIGVVLVKHYIPVRLYFVILDLARIMTVEYYFAEGFKLEYTCGRPCVIFMAEPVKWSSRKLHLLTCPKITSKHTQISQNRAFTMPATDPKPS</sequence>
<accession>A0AAD8JTI8</accession>
<proteinExistence type="predicted"/>
<dbReference type="EMBL" id="JAUHHV010000010">
    <property type="protein sequence ID" value="KAK1409613.1"/>
    <property type="molecule type" value="Genomic_DNA"/>
</dbReference>
<keyword evidence="2" id="KW-1185">Reference proteome</keyword>
<organism evidence="1 2">
    <name type="scientific">Tagetes erecta</name>
    <name type="common">African marigold</name>
    <dbReference type="NCBI Taxonomy" id="13708"/>
    <lineage>
        <taxon>Eukaryota</taxon>
        <taxon>Viridiplantae</taxon>
        <taxon>Streptophyta</taxon>
        <taxon>Embryophyta</taxon>
        <taxon>Tracheophyta</taxon>
        <taxon>Spermatophyta</taxon>
        <taxon>Magnoliopsida</taxon>
        <taxon>eudicotyledons</taxon>
        <taxon>Gunneridae</taxon>
        <taxon>Pentapetalae</taxon>
        <taxon>asterids</taxon>
        <taxon>campanulids</taxon>
        <taxon>Asterales</taxon>
        <taxon>Asteraceae</taxon>
        <taxon>Asteroideae</taxon>
        <taxon>Heliantheae alliance</taxon>
        <taxon>Tageteae</taxon>
        <taxon>Tagetes</taxon>
    </lineage>
</organism>
<name>A0AAD8JTI8_TARER</name>